<gene>
    <name evidence="2" type="ORF">BDV27DRAFT_171235</name>
</gene>
<dbReference type="RefSeq" id="XP_031929048.1">
    <property type="nucleotide sequence ID" value="XM_032075551.1"/>
</dbReference>
<sequence length="551" mass="63809">MQSFTPMGIPMYRNLGGPGRSEIYCHLCGVSFNIARSRKADEPDTAEWDYNGERLPYEINWAECAEQGCSFAVLTERLSSIKIKYKRRDDPKYVPEEETMYEPYEYDSDYESGDIDDPQNDNGEENHEQDVDHQWYSEWCSTLLPLTPPREEPVRITGPAEKEHVISPVPENGEVPESSRWDPVEHIPGPTCRQVNAYSGRRISLEEMRGCRAVQCLINKKAAAGWGPDGFDQDWELSGDYFLSGVRDGMPSRGGGSPRLFPSRGGVTKPLVENINPHDYDTGPDLYGMPFHPRCFDIYSQFSYEEFPMFPRVGDVTDAQQELWFHTVGHEYLAANPDYIPKLPAILLATIKEDENFSPHNGAFDLSQVTERHAISVVPVQDSTDPFLSWPYDIQLMMVDFLRSRDIASLRLASRVFRQLPVSLWYRLLREELPWLWETWDENECDHTPSIWTTITANDIKETFSTRELYNEVLEEEYDKGELDPVVFDIMAPPWSPTVPHQIKLPRGKTNWYEVYSAITRNWDELKGLKNRRRIWKDVEEIIRHVKKYQG</sequence>
<evidence type="ECO:0000313" key="3">
    <source>
        <dbReference type="Proteomes" id="UP000326268"/>
    </source>
</evidence>
<accession>A0A5N7A7Y6</accession>
<evidence type="ECO:0008006" key="4">
    <source>
        <dbReference type="Google" id="ProtNLM"/>
    </source>
</evidence>
<evidence type="ECO:0000256" key="1">
    <source>
        <dbReference type="SAM" id="MobiDB-lite"/>
    </source>
</evidence>
<feature type="region of interest" description="Disordered" evidence="1">
    <location>
        <begin position="94"/>
        <end position="129"/>
    </location>
</feature>
<dbReference type="EMBL" id="ML737621">
    <property type="protein sequence ID" value="KAE8365967.1"/>
    <property type="molecule type" value="Genomic_DNA"/>
</dbReference>
<dbReference type="AlphaFoldDB" id="A0A5N7A7Y6"/>
<keyword evidence="3" id="KW-1185">Reference proteome</keyword>
<name>A0A5N7A7Y6_9EURO</name>
<proteinExistence type="predicted"/>
<feature type="compositionally biased region" description="Acidic residues" evidence="1">
    <location>
        <begin position="96"/>
        <end position="123"/>
    </location>
</feature>
<organism evidence="2 3">
    <name type="scientific">Aspergillus caelatus</name>
    <dbReference type="NCBI Taxonomy" id="61420"/>
    <lineage>
        <taxon>Eukaryota</taxon>
        <taxon>Fungi</taxon>
        <taxon>Dikarya</taxon>
        <taxon>Ascomycota</taxon>
        <taxon>Pezizomycotina</taxon>
        <taxon>Eurotiomycetes</taxon>
        <taxon>Eurotiomycetidae</taxon>
        <taxon>Eurotiales</taxon>
        <taxon>Aspergillaceae</taxon>
        <taxon>Aspergillus</taxon>
        <taxon>Aspergillus subgen. Circumdati</taxon>
    </lineage>
</organism>
<dbReference type="Proteomes" id="UP000326268">
    <property type="component" value="Unassembled WGS sequence"/>
</dbReference>
<evidence type="ECO:0000313" key="2">
    <source>
        <dbReference type="EMBL" id="KAE8365967.1"/>
    </source>
</evidence>
<dbReference type="SUPFAM" id="SSF81383">
    <property type="entry name" value="F-box domain"/>
    <property type="match status" value="1"/>
</dbReference>
<dbReference type="InterPro" id="IPR036047">
    <property type="entry name" value="F-box-like_dom_sf"/>
</dbReference>
<reference evidence="2 3" key="1">
    <citation type="submission" date="2019-04" db="EMBL/GenBank/DDBJ databases">
        <title>Friends and foes A comparative genomics studyof 23 Aspergillus species from section Flavi.</title>
        <authorList>
            <consortium name="DOE Joint Genome Institute"/>
            <person name="Kjaerbolling I."/>
            <person name="Vesth T."/>
            <person name="Frisvad J.C."/>
            <person name="Nybo J.L."/>
            <person name="Theobald S."/>
            <person name="Kildgaard S."/>
            <person name="Isbrandt T."/>
            <person name="Kuo A."/>
            <person name="Sato A."/>
            <person name="Lyhne E.K."/>
            <person name="Kogle M.E."/>
            <person name="Wiebenga A."/>
            <person name="Kun R.S."/>
            <person name="Lubbers R.J."/>
            <person name="Makela M.R."/>
            <person name="Barry K."/>
            <person name="Chovatia M."/>
            <person name="Clum A."/>
            <person name="Daum C."/>
            <person name="Haridas S."/>
            <person name="He G."/>
            <person name="LaButti K."/>
            <person name="Lipzen A."/>
            <person name="Mondo S."/>
            <person name="Riley R."/>
            <person name="Salamov A."/>
            <person name="Simmons B.A."/>
            <person name="Magnuson J.K."/>
            <person name="Henrissat B."/>
            <person name="Mortensen U.H."/>
            <person name="Larsen T.O."/>
            <person name="Devries R.P."/>
            <person name="Grigoriev I.V."/>
            <person name="Machida M."/>
            <person name="Baker S.E."/>
            <person name="Andersen M.R."/>
        </authorList>
    </citation>
    <scope>NUCLEOTIDE SEQUENCE [LARGE SCALE GENOMIC DNA]</scope>
    <source>
        <strain evidence="2 3">CBS 763.97</strain>
    </source>
</reference>
<protein>
    <recommendedName>
        <fullName evidence="4">F-box domain-containing protein</fullName>
    </recommendedName>
</protein>
<dbReference type="GeneID" id="43659997"/>
<dbReference type="OrthoDB" id="6612291at2759"/>